<gene>
    <name evidence="2" type="ORF">PV07_02845</name>
</gene>
<sequence>MRFGSGSLRACERPSVGLIPGILAQATVKGIGSLVEPRTKLQRHVVCTVSRLLQQNARSNVLAFPSRSGRRSSGSLTNSACITNQPNGAKYTATVRDSSIIDSTRTTSSSRMRSLDSFAGGV</sequence>
<feature type="region of interest" description="Disordered" evidence="1">
    <location>
        <begin position="102"/>
        <end position="122"/>
    </location>
</feature>
<evidence type="ECO:0000313" key="3">
    <source>
        <dbReference type="Proteomes" id="UP000054466"/>
    </source>
</evidence>
<evidence type="ECO:0000313" key="2">
    <source>
        <dbReference type="EMBL" id="KIW31177.1"/>
    </source>
</evidence>
<dbReference type="RefSeq" id="XP_016251393.1">
    <property type="nucleotide sequence ID" value="XM_016389491.1"/>
</dbReference>
<dbReference type="VEuPathDB" id="FungiDB:PV07_02845"/>
<organism evidence="2 3">
    <name type="scientific">Cladophialophora immunda</name>
    <dbReference type="NCBI Taxonomy" id="569365"/>
    <lineage>
        <taxon>Eukaryota</taxon>
        <taxon>Fungi</taxon>
        <taxon>Dikarya</taxon>
        <taxon>Ascomycota</taxon>
        <taxon>Pezizomycotina</taxon>
        <taxon>Eurotiomycetes</taxon>
        <taxon>Chaetothyriomycetidae</taxon>
        <taxon>Chaetothyriales</taxon>
        <taxon>Herpotrichiellaceae</taxon>
        <taxon>Cladophialophora</taxon>
    </lineage>
</organism>
<reference evidence="2 3" key="1">
    <citation type="submission" date="2015-01" db="EMBL/GenBank/DDBJ databases">
        <title>The Genome Sequence of Cladophialophora immunda CBS83496.</title>
        <authorList>
            <consortium name="The Broad Institute Genomics Platform"/>
            <person name="Cuomo C."/>
            <person name="de Hoog S."/>
            <person name="Gorbushina A."/>
            <person name="Stielow B."/>
            <person name="Teixiera M."/>
            <person name="Abouelleil A."/>
            <person name="Chapman S.B."/>
            <person name="Priest M."/>
            <person name="Young S.K."/>
            <person name="Wortman J."/>
            <person name="Nusbaum C."/>
            <person name="Birren B."/>
        </authorList>
    </citation>
    <scope>NUCLEOTIDE SEQUENCE [LARGE SCALE GENOMIC DNA]</scope>
    <source>
        <strain evidence="2 3">CBS 83496</strain>
    </source>
</reference>
<keyword evidence="3" id="KW-1185">Reference proteome</keyword>
<dbReference type="Proteomes" id="UP000054466">
    <property type="component" value="Unassembled WGS sequence"/>
</dbReference>
<protein>
    <submittedName>
        <fullName evidence="2">Uncharacterized protein</fullName>
    </submittedName>
</protein>
<evidence type="ECO:0000256" key="1">
    <source>
        <dbReference type="SAM" id="MobiDB-lite"/>
    </source>
</evidence>
<accession>A0A0D2B0Q9</accession>
<dbReference type="GeneID" id="27342039"/>
<proteinExistence type="predicted"/>
<dbReference type="HOGENOM" id="CLU_2026472_0_0_1"/>
<name>A0A0D2B0Q9_9EURO</name>
<dbReference type="AlphaFoldDB" id="A0A0D2B0Q9"/>
<dbReference type="EMBL" id="KN847041">
    <property type="protein sequence ID" value="KIW31177.1"/>
    <property type="molecule type" value="Genomic_DNA"/>
</dbReference>